<evidence type="ECO:0000313" key="2">
    <source>
        <dbReference type="Proteomes" id="UP000294933"/>
    </source>
</evidence>
<dbReference type="Gene3D" id="1.20.1280.50">
    <property type="match status" value="1"/>
</dbReference>
<dbReference type="Proteomes" id="UP000294933">
    <property type="component" value="Unassembled WGS sequence"/>
</dbReference>
<dbReference type="STRING" id="50990.A0A4Y7PG74"/>
<dbReference type="EMBL" id="ML170342">
    <property type="protein sequence ID" value="TDL14403.1"/>
    <property type="molecule type" value="Genomic_DNA"/>
</dbReference>
<evidence type="ECO:0000313" key="1">
    <source>
        <dbReference type="EMBL" id="TDL14403.1"/>
    </source>
</evidence>
<protein>
    <submittedName>
        <fullName evidence="1">Uncharacterized protein</fullName>
    </submittedName>
</protein>
<keyword evidence="2" id="KW-1185">Reference proteome</keyword>
<gene>
    <name evidence="1" type="ORF">BD410DRAFT_797219</name>
</gene>
<feature type="non-terminal residue" evidence="1">
    <location>
        <position position="1"/>
    </location>
</feature>
<sequence>MKFLQPFEQIRSVRRNGSLAAAPDGQVHQRPVSRIQGLKDSKLTVVENANGLENNLEVLLPTDLLIVIFFALQSMVSPWTAEGRKWIRVTHVCRRWRDASLASPGLWTYVDTSWGTSAAEFISRSGVAPLKLRVWLNYSAAYPEIQAVNQSFTQIARVRELHIHVQRIEQLVAVWAKLRSPKLSEKLEIISLHSKLPSKFPPEILMEVPSGLTHLDISLIQYPDQSSLLRQLTHLKVDYRNTSQVLLVDLLTMLGSCTLLLDFEFLHDGYMRYPTSVIAKVPLPSLRRLSLKFAQRVSINMLNYLTFPPDVSLFLVSRIRSNAAAPCIPPMLCSTYDSCQFDISPYTIHLLSTHATVTETQSTLDAHFIDRVVGTTMASSLRILQFSFGAMLPQLQILTITLSAPLPNLNPLFDDLSGSPLNLFREMQNLDSLVLVRDVMDSDELVAFAEPILHVLSRDDGTGLVFCPSLRNLTLRNFLFAQYPSENLEDTVVTCARQRSGMKARLEMVDISGCQYVESSFLDELAPFVDNILRPIASHRADFSNARKINPPRHTISASALSNSRRGTFDNPPWHTPDMTYALWAAMG</sequence>
<organism evidence="1 2">
    <name type="scientific">Rickenella mellea</name>
    <dbReference type="NCBI Taxonomy" id="50990"/>
    <lineage>
        <taxon>Eukaryota</taxon>
        <taxon>Fungi</taxon>
        <taxon>Dikarya</taxon>
        <taxon>Basidiomycota</taxon>
        <taxon>Agaricomycotina</taxon>
        <taxon>Agaricomycetes</taxon>
        <taxon>Hymenochaetales</taxon>
        <taxon>Rickenellaceae</taxon>
        <taxon>Rickenella</taxon>
    </lineage>
</organism>
<dbReference type="OrthoDB" id="2269034at2759"/>
<accession>A0A4Y7PG74</accession>
<proteinExistence type="predicted"/>
<dbReference type="VEuPathDB" id="FungiDB:BD410DRAFT_797219"/>
<dbReference type="AlphaFoldDB" id="A0A4Y7PG74"/>
<reference evidence="1 2" key="1">
    <citation type="submission" date="2018-06" db="EMBL/GenBank/DDBJ databases">
        <title>A transcriptomic atlas of mushroom development highlights an independent origin of complex multicellularity.</title>
        <authorList>
            <consortium name="DOE Joint Genome Institute"/>
            <person name="Krizsan K."/>
            <person name="Almasi E."/>
            <person name="Merenyi Z."/>
            <person name="Sahu N."/>
            <person name="Viragh M."/>
            <person name="Koszo T."/>
            <person name="Mondo S."/>
            <person name="Kiss B."/>
            <person name="Balint B."/>
            <person name="Kues U."/>
            <person name="Barry K."/>
            <person name="Hegedus J.C."/>
            <person name="Henrissat B."/>
            <person name="Johnson J."/>
            <person name="Lipzen A."/>
            <person name="Ohm R."/>
            <person name="Nagy I."/>
            <person name="Pangilinan J."/>
            <person name="Yan J."/>
            <person name="Xiong Y."/>
            <person name="Grigoriev I.V."/>
            <person name="Hibbett D.S."/>
            <person name="Nagy L.G."/>
        </authorList>
    </citation>
    <scope>NUCLEOTIDE SEQUENCE [LARGE SCALE GENOMIC DNA]</scope>
    <source>
        <strain evidence="1 2">SZMC22713</strain>
    </source>
</reference>
<name>A0A4Y7PG74_9AGAM</name>